<dbReference type="Proteomes" id="UP001151760">
    <property type="component" value="Unassembled WGS sequence"/>
</dbReference>
<comment type="caution">
    <text evidence="2">The sequence shown here is derived from an EMBL/GenBank/DDBJ whole genome shotgun (WGS) entry which is preliminary data.</text>
</comment>
<reference evidence="2" key="1">
    <citation type="journal article" date="2022" name="Int. J. Mol. Sci.">
        <title>Draft Genome of Tanacetum Coccineum: Genomic Comparison of Closely Related Tanacetum-Family Plants.</title>
        <authorList>
            <person name="Yamashiro T."/>
            <person name="Shiraishi A."/>
            <person name="Nakayama K."/>
            <person name="Satake H."/>
        </authorList>
    </citation>
    <scope>NUCLEOTIDE SEQUENCE</scope>
</reference>
<dbReference type="EMBL" id="BQNB010015205">
    <property type="protein sequence ID" value="GJT37220.1"/>
    <property type="molecule type" value="Genomic_DNA"/>
</dbReference>
<evidence type="ECO:0000313" key="3">
    <source>
        <dbReference type="Proteomes" id="UP001151760"/>
    </source>
</evidence>
<protein>
    <submittedName>
        <fullName evidence="2">Uncharacterized protein</fullName>
    </submittedName>
</protein>
<keyword evidence="1" id="KW-0175">Coiled coil</keyword>
<feature type="coiled-coil region" evidence="1">
    <location>
        <begin position="16"/>
        <end position="45"/>
    </location>
</feature>
<keyword evidence="3" id="KW-1185">Reference proteome</keyword>
<sequence length="66" mass="7710">MVELEVPLKKKDQVALDKEMARNLKAQLQAKLIEEERLTRKKEEEANIALIESWDNTQAMMEGRLN</sequence>
<reference evidence="2" key="2">
    <citation type="submission" date="2022-01" db="EMBL/GenBank/DDBJ databases">
        <authorList>
            <person name="Yamashiro T."/>
            <person name="Shiraishi A."/>
            <person name="Satake H."/>
            <person name="Nakayama K."/>
        </authorList>
    </citation>
    <scope>NUCLEOTIDE SEQUENCE</scope>
</reference>
<proteinExistence type="predicted"/>
<evidence type="ECO:0000313" key="2">
    <source>
        <dbReference type="EMBL" id="GJT37220.1"/>
    </source>
</evidence>
<evidence type="ECO:0000256" key="1">
    <source>
        <dbReference type="SAM" id="Coils"/>
    </source>
</evidence>
<organism evidence="2 3">
    <name type="scientific">Tanacetum coccineum</name>
    <dbReference type="NCBI Taxonomy" id="301880"/>
    <lineage>
        <taxon>Eukaryota</taxon>
        <taxon>Viridiplantae</taxon>
        <taxon>Streptophyta</taxon>
        <taxon>Embryophyta</taxon>
        <taxon>Tracheophyta</taxon>
        <taxon>Spermatophyta</taxon>
        <taxon>Magnoliopsida</taxon>
        <taxon>eudicotyledons</taxon>
        <taxon>Gunneridae</taxon>
        <taxon>Pentapetalae</taxon>
        <taxon>asterids</taxon>
        <taxon>campanulids</taxon>
        <taxon>Asterales</taxon>
        <taxon>Asteraceae</taxon>
        <taxon>Asteroideae</taxon>
        <taxon>Anthemideae</taxon>
        <taxon>Anthemidinae</taxon>
        <taxon>Tanacetum</taxon>
    </lineage>
</organism>
<gene>
    <name evidence="2" type="ORF">Tco_0937085</name>
</gene>
<name>A0ABQ5DD71_9ASTR</name>
<accession>A0ABQ5DD71</accession>